<feature type="transmembrane region" description="Helical" evidence="1">
    <location>
        <begin position="70"/>
        <end position="91"/>
    </location>
</feature>
<keyword evidence="1" id="KW-1133">Transmembrane helix</keyword>
<dbReference type="EMBL" id="BARS01035248">
    <property type="protein sequence ID" value="GAG16456.1"/>
    <property type="molecule type" value="Genomic_DNA"/>
</dbReference>
<organism evidence="2">
    <name type="scientific">marine sediment metagenome</name>
    <dbReference type="NCBI Taxonomy" id="412755"/>
    <lineage>
        <taxon>unclassified sequences</taxon>
        <taxon>metagenomes</taxon>
        <taxon>ecological metagenomes</taxon>
    </lineage>
</organism>
<comment type="caution">
    <text evidence="2">The sequence shown here is derived from an EMBL/GenBank/DDBJ whole genome shotgun (WGS) entry which is preliminary data.</text>
</comment>
<proteinExistence type="predicted"/>
<sequence length="258" mass="30285">IVLLIVVDIFILVYPQSKTISDFTSIFTLIISIAFSVFALSLTIYTFIVKLTHGQTIGKYIVSDIKIKRICKIFFFLMLLLILNYIVILIFNLQVNLIAIILWVMIFIIIIGFLLIKIILKMVSATTTEEFSVYFIRQAMKVKKPFLKEYKKFIDKQMPKITRNLNQIEENMMRDRIIYDLSNRLLDREKYVQLHKDALNILIEMQESTKSINKKIYEVIGRFLVPPHTFGLGSDFIRDNVVIPVKHLYKKYPDFNKG</sequence>
<keyword evidence="1" id="KW-0812">Transmembrane</keyword>
<reference evidence="2" key="1">
    <citation type="journal article" date="2014" name="Front. Microbiol.">
        <title>High frequency of phylogenetically diverse reductive dehalogenase-homologous genes in deep subseafloor sedimentary metagenomes.</title>
        <authorList>
            <person name="Kawai M."/>
            <person name="Futagami T."/>
            <person name="Toyoda A."/>
            <person name="Takaki Y."/>
            <person name="Nishi S."/>
            <person name="Hori S."/>
            <person name="Arai W."/>
            <person name="Tsubouchi T."/>
            <person name="Morono Y."/>
            <person name="Uchiyama I."/>
            <person name="Ito T."/>
            <person name="Fujiyama A."/>
            <person name="Inagaki F."/>
            <person name="Takami H."/>
        </authorList>
    </citation>
    <scope>NUCLEOTIDE SEQUENCE</scope>
    <source>
        <strain evidence="2">Expedition CK06-06</strain>
    </source>
</reference>
<keyword evidence="1" id="KW-0472">Membrane</keyword>
<evidence type="ECO:0000313" key="2">
    <source>
        <dbReference type="EMBL" id="GAG16456.1"/>
    </source>
</evidence>
<feature type="transmembrane region" description="Helical" evidence="1">
    <location>
        <begin position="26"/>
        <end position="49"/>
    </location>
</feature>
<evidence type="ECO:0000256" key="1">
    <source>
        <dbReference type="SAM" id="Phobius"/>
    </source>
</evidence>
<feature type="transmembrane region" description="Helical" evidence="1">
    <location>
        <begin position="97"/>
        <end position="116"/>
    </location>
</feature>
<feature type="non-terminal residue" evidence="2">
    <location>
        <position position="258"/>
    </location>
</feature>
<evidence type="ECO:0008006" key="3">
    <source>
        <dbReference type="Google" id="ProtNLM"/>
    </source>
</evidence>
<protein>
    <recommendedName>
        <fullName evidence="3">DUF2254 domain-containing protein</fullName>
    </recommendedName>
</protein>
<gene>
    <name evidence="2" type="ORF">S01H1_54333</name>
</gene>
<feature type="non-terminal residue" evidence="2">
    <location>
        <position position="1"/>
    </location>
</feature>
<accession>X0WUT0</accession>
<name>X0WUT0_9ZZZZ</name>
<dbReference type="AlphaFoldDB" id="X0WUT0"/>